<reference evidence="8" key="1">
    <citation type="submission" date="2020-10" db="EMBL/GenBank/DDBJ databases">
        <authorList>
            <person name="Gilroy R."/>
        </authorList>
    </citation>
    <scope>NUCLEOTIDE SEQUENCE</scope>
    <source>
        <strain evidence="8">ChiSxjej1B13-7958</strain>
    </source>
</reference>
<comment type="caution">
    <text evidence="8">The sequence shown here is derived from an EMBL/GenBank/DDBJ whole genome shotgun (WGS) entry which is preliminary data.</text>
</comment>
<dbReference type="EMBL" id="DVGZ01000095">
    <property type="protein sequence ID" value="HIR47729.1"/>
    <property type="molecule type" value="Genomic_DNA"/>
</dbReference>
<keyword evidence="4" id="KW-0479">Metal-binding</keyword>
<evidence type="ECO:0000256" key="2">
    <source>
        <dbReference type="ARBA" id="ARBA00022679"/>
    </source>
</evidence>
<evidence type="ECO:0000259" key="7">
    <source>
        <dbReference type="Pfam" id="PF00814"/>
    </source>
</evidence>
<dbReference type="Proteomes" id="UP000824242">
    <property type="component" value="Unassembled WGS sequence"/>
</dbReference>
<keyword evidence="5" id="KW-0012">Acyltransferase</keyword>
<evidence type="ECO:0000256" key="4">
    <source>
        <dbReference type="ARBA" id="ARBA00022723"/>
    </source>
</evidence>
<comment type="catalytic activity">
    <reaction evidence="6">
        <text>L-threonylcarbamoyladenylate + adenosine(37) in tRNA = N(6)-L-threonylcarbamoyladenosine(37) in tRNA + AMP + H(+)</text>
        <dbReference type="Rhea" id="RHEA:37059"/>
        <dbReference type="Rhea" id="RHEA-COMP:10162"/>
        <dbReference type="Rhea" id="RHEA-COMP:10163"/>
        <dbReference type="ChEBI" id="CHEBI:15378"/>
        <dbReference type="ChEBI" id="CHEBI:73682"/>
        <dbReference type="ChEBI" id="CHEBI:74411"/>
        <dbReference type="ChEBI" id="CHEBI:74418"/>
        <dbReference type="ChEBI" id="CHEBI:456215"/>
        <dbReference type="EC" id="2.3.1.234"/>
    </reaction>
</comment>
<dbReference type="GO" id="GO:0008033">
    <property type="term" value="P:tRNA processing"/>
    <property type="evidence" value="ECO:0007669"/>
    <property type="project" value="UniProtKB-KW"/>
</dbReference>
<evidence type="ECO:0000313" key="9">
    <source>
        <dbReference type="Proteomes" id="UP000824242"/>
    </source>
</evidence>
<dbReference type="InterPro" id="IPR043129">
    <property type="entry name" value="ATPase_NBD"/>
</dbReference>
<evidence type="ECO:0000256" key="3">
    <source>
        <dbReference type="ARBA" id="ARBA00022694"/>
    </source>
</evidence>
<organism evidence="8 9">
    <name type="scientific">Candidatus Caccousia avicola</name>
    <dbReference type="NCBI Taxonomy" id="2840721"/>
    <lineage>
        <taxon>Bacteria</taxon>
        <taxon>Bacillati</taxon>
        <taxon>Bacillota</taxon>
        <taxon>Clostridia</taxon>
        <taxon>Eubacteriales</taxon>
        <taxon>Oscillospiraceae</taxon>
        <taxon>Oscillospiraceae incertae sedis</taxon>
        <taxon>Candidatus Caccousia</taxon>
    </lineage>
</organism>
<dbReference type="InterPro" id="IPR000905">
    <property type="entry name" value="Gcp-like_dom"/>
</dbReference>
<dbReference type="InterPro" id="IPR017861">
    <property type="entry name" value="KAE1/TsaD"/>
</dbReference>
<evidence type="ECO:0000256" key="5">
    <source>
        <dbReference type="ARBA" id="ARBA00023315"/>
    </source>
</evidence>
<keyword evidence="3" id="KW-0819">tRNA processing</keyword>
<evidence type="ECO:0000313" key="8">
    <source>
        <dbReference type="EMBL" id="HIR47729.1"/>
    </source>
</evidence>
<feature type="domain" description="Gcp-like" evidence="7">
    <location>
        <begin position="45"/>
        <end position="300"/>
    </location>
</feature>
<dbReference type="GO" id="GO:0061711">
    <property type="term" value="F:tRNA N(6)-L-threonylcarbamoyladenine synthase activity"/>
    <property type="evidence" value="ECO:0007669"/>
    <property type="project" value="UniProtKB-EC"/>
</dbReference>
<evidence type="ECO:0000256" key="1">
    <source>
        <dbReference type="ARBA" id="ARBA00012156"/>
    </source>
</evidence>
<accession>A0A9D1DFX8</accession>
<evidence type="ECO:0000256" key="6">
    <source>
        <dbReference type="ARBA" id="ARBA00048117"/>
    </source>
</evidence>
<dbReference type="Pfam" id="PF00814">
    <property type="entry name" value="TsaD"/>
    <property type="match status" value="1"/>
</dbReference>
<reference evidence="8" key="2">
    <citation type="journal article" date="2021" name="PeerJ">
        <title>Extensive microbial diversity within the chicken gut microbiome revealed by metagenomics and culture.</title>
        <authorList>
            <person name="Gilroy R."/>
            <person name="Ravi A."/>
            <person name="Getino M."/>
            <person name="Pursley I."/>
            <person name="Horton D.L."/>
            <person name="Alikhan N.F."/>
            <person name="Baker D."/>
            <person name="Gharbi K."/>
            <person name="Hall N."/>
            <person name="Watson M."/>
            <person name="Adriaenssens E.M."/>
            <person name="Foster-Nyarko E."/>
            <person name="Jarju S."/>
            <person name="Secka A."/>
            <person name="Antonio M."/>
            <person name="Oren A."/>
            <person name="Chaudhuri R.R."/>
            <person name="La Ragione R."/>
            <person name="Hildebrand F."/>
            <person name="Pallen M.J."/>
        </authorList>
    </citation>
    <scope>NUCLEOTIDE SEQUENCE</scope>
    <source>
        <strain evidence="8">ChiSxjej1B13-7958</strain>
    </source>
</reference>
<dbReference type="Gene3D" id="3.30.420.40">
    <property type="match status" value="2"/>
</dbReference>
<dbReference type="GO" id="GO:0005829">
    <property type="term" value="C:cytosol"/>
    <property type="evidence" value="ECO:0007669"/>
    <property type="project" value="TreeGrafter"/>
</dbReference>
<dbReference type="AlphaFoldDB" id="A0A9D1DFX8"/>
<dbReference type="GO" id="GO:0046872">
    <property type="term" value="F:metal ion binding"/>
    <property type="evidence" value="ECO:0007669"/>
    <property type="project" value="UniProtKB-KW"/>
</dbReference>
<protein>
    <recommendedName>
        <fullName evidence="1">N(6)-L-threonylcarbamoyladenine synthase</fullName>
        <ecNumber evidence="1">2.3.1.234</ecNumber>
    </recommendedName>
</protein>
<proteinExistence type="predicted"/>
<keyword evidence="2" id="KW-0808">Transferase</keyword>
<gene>
    <name evidence="8" type="ORF">IAB89_08775</name>
</gene>
<dbReference type="PANTHER" id="PTHR11735">
    <property type="entry name" value="TRNA N6-ADENOSINE THREONYLCARBAMOYLTRANSFERASE"/>
    <property type="match status" value="1"/>
</dbReference>
<dbReference type="SUPFAM" id="SSF53067">
    <property type="entry name" value="Actin-like ATPase domain"/>
    <property type="match status" value="1"/>
</dbReference>
<dbReference type="PANTHER" id="PTHR11735:SF11">
    <property type="entry name" value="TRNA THREONYLCARBAMOYLADENOSINE BIOSYNTHESIS PROTEIN TSAB"/>
    <property type="match status" value="1"/>
</dbReference>
<dbReference type="PRINTS" id="PR00789">
    <property type="entry name" value="OSIALOPTASE"/>
</dbReference>
<sequence length="313" mass="33046">MRRILGLDTSNYTTSCALWEDGKIVQKKQLLPVKEGQMGLRQSDAVFHHTQQLPPLLEELFRESPGAVSAIGVSTRPRTQEGSYMPCFTVGHGAARGLAAALGVPCHVFSHQDGHIAAALYSAGKLSILEKEFLAFHVSGGTTEAVLVHPGENRRFSVRLVASSLDLKAGQAIDRVGGLLGLPFPAGPALERLALTSGASFRIHPSMKGADCSLSGIQNQCEAMVKKGAGKKDVALYCLLSVWAALDAMTAALLEQYGDLPVLFAGGVMSNSILKHRLSERYGAFFADPAFSADNAAGVAVLAALSEGGEPMC</sequence>
<dbReference type="EC" id="2.3.1.234" evidence="1"/>
<name>A0A9D1DFX8_9FIRM</name>